<dbReference type="EMBL" id="JBEZFP010000118">
    <property type="protein sequence ID" value="MEU8138308.1"/>
    <property type="molecule type" value="Genomic_DNA"/>
</dbReference>
<dbReference type="RefSeq" id="WP_358361477.1">
    <property type="nucleotide sequence ID" value="NZ_JBEZFP010000118.1"/>
</dbReference>
<evidence type="ECO:0000256" key="1">
    <source>
        <dbReference type="SAM" id="MobiDB-lite"/>
    </source>
</evidence>
<accession>A0ABV3DRD5</accession>
<evidence type="ECO:0000313" key="4">
    <source>
        <dbReference type="EMBL" id="MEU8138308.1"/>
    </source>
</evidence>
<evidence type="ECO:0000259" key="2">
    <source>
        <dbReference type="Pfam" id="PF10979"/>
    </source>
</evidence>
<feature type="region of interest" description="Disordered" evidence="1">
    <location>
        <begin position="168"/>
        <end position="188"/>
    </location>
</feature>
<organism evidence="4 5">
    <name type="scientific">Streptodolium elevatio</name>
    <dbReference type="NCBI Taxonomy" id="3157996"/>
    <lineage>
        <taxon>Bacteria</taxon>
        <taxon>Bacillati</taxon>
        <taxon>Actinomycetota</taxon>
        <taxon>Actinomycetes</taxon>
        <taxon>Kitasatosporales</taxon>
        <taxon>Streptomycetaceae</taxon>
        <taxon>Streptodolium</taxon>
    </lineage>
</organism>
<proteinExistence type="predicted"/>
<feature type="domain" description="DUF7168" evidence="3">
    <location>
        <begin position="261"/>
        <end position="368"/>
    </location>
</feature>
<dbReference type="Proteomes" id="UP001551482">
    <property type="component" value="Unassembled WGS sequence"/>
</dbReference>
<name>A0ABV3DRD5_9ACTN</name>
<sequence>MPSALLDEILHGLIGAPDEDAVQLAVDSGASRLAESAARWPDMSRAYLALAERVAAGCWARGWQPADVVRMVDRAFADERPADRHVRIAVDVVAAAQRRESAAAGGPRWQRQIRELDADVWWDGDDTYLPGLAARMNVTRFTCAGYVLEVLRVLARLPGIVPLHAEAAEPGPRHGADPAAANGRGTGAEPPRMLGRIRALLAKAESTEFPEEAEALSAKAQELMARHSIDEALLAAGPGAGPGVRPTAVRVGVDAPYDEAKAMLLDAVAEANRCRTVWSPDFGFSTVIGFDTDVDAVELLYTSLLVQATAAMTRAGGRSRGGRNRSGSRDFRQSFLIAYAGRIGERLSAAALRAEREAAREAAAGAGAGRVDADGAASPAGSDDALLPVLAARDVAVREAAEEMFPNLTTHRVRIRDEEGWIHGKAAADRARLQPRPIGNA</sequence>
<evidence type="ECO:0000313" key="5">
    <source>
        <dbReference type="Proteomes" id="UP001551482"/>
    </source>
</evidence>
<evidence type="ECO:0000259" key="3">
    <source>
        <dbReference type="Pfam" id="PF23771"/>
    </source>
</evidence>
<gene>
    <name evidence="4" type="ORF">AB0C36_33005</name>
</gene>
<dbReference type="Pfam" id="PF10979">
    <property type="entry name" value="DUF2786"/>
    <property type="match status" value="1"/>
</dbReference>
<comment type="caution">
    <text evidence="4">The sequence shown here is derived from an EMBL/GenBank/DDBJ whole genome shotgun (WGS) entry which is preliminary data.</text>
</comment>
<dbReference type="Pfam" id="PF23771">
    <property type="entry name" value="DUF7168"/>
    <property type="match status" value="1"/>
</dbReference>
<keyword evidence="5" id="KW-1185">Reference proteome</keyword>
<dbReference type="InterPro" id="IPR024498">
    <property type="entry name" value="DUF2786"/>
</dbReference>
<reference evidence="4 5" key="1">
    <citation type="submission" date="2024-06" db="EMBL/GenBank/DDBJ databases">
        <title>The Natural Products Discovery Center: Release of the First 8490 Sequenced Strains for Exploring Actinobacteria Biosynthetic Diversity.</title>
        <authorList>
            <person name="Kalkreuter E."/>
            <person name="Kautsar S.A."/>
            <person name="Yang D."/>
            <person name="Bader C.D."/>
            <person name="Teijaro C.N."/>
            <person name="Fluegel L."/>
            <person name="Davis C.M."/>
            <person name="Simpson J.R."/>
            <person name="Lauterbach L."/>
            <person name="Steele A.D."/>
            <person name="Gui C."/>
            <person name="Meng S."/>
            <person name="Li G."/>
            <person name="Viehrig K."/>
            <person name="Ye F."/>
            <person name="Su P."/>
            <person name="Kiefer A.F."/>
            <person name="Nichols A."/>
            <person name="Cepeda A.J."/>
            <person name="Yan W."/>
            <person name="Fan B."/>
            <person name="Jiang Y."/>
            <person name="Adhikari A."/>
            <person name="Zheng C.-J."/>
            <person name="Schuster L."/>
            <person name="Cowan T.M."/>
            <person name="Smanski M.J."/>
            <person name="Chevrette M.G."/>
            <person name="De Carvalho L.P.S."/>
            <person name="Shen B."/>
        </authorList>
    </citation>
    <scope>NUCLEOTIDE SEQUENCE [LARGE SCALE GENOMIC DNA]</scope>
    <source>
        <strain evidence="4 5">NPDC048946</strain>
    </source>
</reference>
<dbReference type="InterPro" id="IPR055592">
    <property type="entry name" value="DUF7168"/>
</dbReference>
<protein>
    <submittedName>
        <fullName evidence="4">DUF2786 domain-containing protein</fullName>
    </submittedName>
</protein>
<feature type="domain" description="DUF2786" evidence="2">
    <location>
        <begin position="192"/>
        <end position="231"/>
    </location>
</feature>